<sequence length="573" mass="62329">MQTRADVLEKLRSGESGDVLIVGGGINGVGVFRDLAAQGVAATLVDMADFSSGTSAAPSRLIHGGIRYLEQGEFKLVRESVEERDRLLLNAPHQVKPLKVWVPALSWAGGTVQAALRFMRLVKDPGPKGALILKFGLAFFDSFSWQHRSMPKHRLIRREEALRTMPGLTGDTRIVAEYYDAKIESPERLTLELVADAEKDCAGSIGINYMKLDGFANGEAVLRDVVDGSTIKRRFRLIVNCAGAWIDSVDANLGINEGLVGGTRGSHLVLARPDLAGSLGETMLYFETPDHRACLIYALDAGHVLLGTTDLRTEKPDDRDTTDAEIDYLFDVLRSVMPQSNCKREDITFAYAGVRPLPHTSGGASGAISRDHVLKVYEPAGDREAPVLTLIGGKWTTYRACAEQIADAVLTRLKLPRKIKTESIPIGGGVGYPRDAKGIALLHAGIVQSSGVSRERAAVLVERYGTIAKTVAAWLKAEGDTPLVHAPLYSREEIAWIAHNERVVRLEDVILRRSLMGFEGLAGEATVREVAEVLEHELGWDAALREAEIASTVQLLHTRHRTPARAGVPPIPA</sequence>
<keyword evidence="5" id="KW-0274">FAD</keyword>
<keyword evidence="4" id="KW-0319">Glycerol metabolism</keyword>
<feature type="domain" description="FAD dependent oxidoreductase" evidence="7">
    <location>
        <begin position="18"/>
        <end position="398"/>
    </location>
</feature>
<comment type="caution">
    <text evidence="9">The sequence shown here is derived from an EMBL/GenBank/DDBJ whole genome shotgun (WGS) entry which is preliminary data.</text>
</comment>
<keyword evidence="10" id="KW-1185">Reference proteome</keyword>
<keyword evidence="6" id="KW-0560">Oxidoreductase</keyword>
<evidence type="ECO:0000259" key="8">
    <source>
        <dbReference type="Pfam" id="PF16901"/>
    </source>
</evidence>
<dbReference type="InterPro" id="IPR038299">
    <property type="entry name" value="DAO_C_sf"/>
</dbReference>
<evidence type="ECO:0000313" key="9">
    <source>
        <dbReference type="EMBL" id="GHD17630.1"/>
    </source>
</evidence>
<keyword evidence="3" id="KW-0285">Flavoprotein</keyword>
<reference evidence="9" key="2">
    <citation type="submission" date="2020-09" db="EMBL/GenBank/DDBJ databases">
        <authorList>
            <person name="Sun Q."/>
            <person name="Kim S."/>
        </authorList>
    </citation>
    <scope>NUCLEOTIDE SEQUENCE</scope>
    <source>
        <strain evidence="9">KCTC 42249</strain>
    </source>
</reference>
<dbReference type="PROSITE" id="PS00978">
    <property type="entry name" value="FAD_G3PDH_2"/>
    <property type="match status" value="1"/>
</dbReference>
<dbReference type="PANTHER" id="PTHR11985">
    <property type="entry name" value="GLYCEROL-3-PHOSPHATE DEHYDROGENASE"/>
    <property type="match status" value="1"/>
</dbReference>
<proteinExistence type="inferred from homology"/>
<protein>
    <submittedName>
        <fullName evidence="9">Glycerol-3-phosphate dehydrogenase</fullName>
    </submittedName>
</protein>
<feature type="domain" description="Alpha-glycerophosphate oxidase C-terminal" evidence="8">
    <location>
        <begin position="420"/>
        <end position="543"/>
    </location>
</feature>
<dbReference type="RefSeq" id="WP_189504652.1">
    <property type="nucleotide sequence ID" value="NZ_BMZQ01000002.1"/>
</dbReference>
<organism evidence="9 10">
    <name type="scientific">Tianweitania populi</name>
    <dbReference type="NCBI Taxonomy" id="1607949"/>
    <lineage>
        <taxon>Bacteria</taxon>
        <taxon>Pseudomonadati</taxon>
        <taxon>Pseudomonadota</taxon>
        <taxon>Alphaproteobacteria</taxon>
        <taxon>Hyphomicrobiales</taxon>
        <taxon>Phyllobacteriaceae</taxon>
        <taxon>Tianweitania</taxon>
    </lineage>
</organism>
<dbReference type="EMBL" id="BMZQ01000002">
    <property type="protein sequence ID" value="GHD17630.1"/>
    <property type="molecule type" value="Genomic_DNA"/>
</dbReference>
<evidence type="ECO:0000256" key="6">
    <source>
        <dbReference type="ARBA" id="ARBA00023002"/>
    </source>
</evidence>
<dbReference type="AlphaFoldDB" id="A0A8J3DPY4"/>
<comment type="similarity">
    <text evidence="2">Belongs to the FAD-dependent glycerol-3-phosphate dehydrogenase family.</text>
</comment>
<evidence type="ECO:0000256" key="5">
    <source>
        <dbReference type="ARBA" id="ARBA00022827"/>
    </source>
</evidence>
<dbReference type="Gene3D" id="3.50.50.60">
    <property type="entry name" value="FAD/NAD(P)-binding domain"/>
    <property type="match status" value="1"/>
</dbReference>
<dbReference type="Gene3D" id="3.30.9.10">
    <property type="entry name" value="D-Amino Acid Oxidase, subunit A, domain 2"/>
    <property type="match status" value="1"/>
</dbReference>
<dbReference type="Proteomes" id="UP000630142">
    <property type="component" value="Unassembled WGS sequence"/>
</dbReference>
<evidence type="ECO:0000256" key="2">
    <source>
        <dbReference type="ARBA" id="ARBA00007330"/>
    </source>
</evidence>
<dbReference type="InterPro" id="IPR036188">
    <property type="entry name" value="FAD/NAD-bd_sf"/>
</dbReference>
<reference evidence="9" key="1">
    <citation type="journal article" date="2014" name="Int. J. Syst. Evol. Microbiol.">
        <title>Complete genome sequence of Corynebacterium casei LMG S-19264T (=DSM 44701T), isolated from a smear-ripened cheese.</title>
        <authorList>
            <consortium name="US DOE Joint Genome Institute (JGI-PGF)"/>
            <person name="Walter F."/>
            <person name="Albersmeier A."/>
            <person name="Kalinowski J."/>
            <person name="Ruckert C."/>
        </authorList>
    </citation>
    <scope>NUCLEOTIDE SEQUENCE</scope>
    <source>
        <strain evidence="9">KCTC 42249</strain>
    </source>
</reference>
<dbReference type="PRINTS" id="PR01001">
    <property type="entry name" value="FADG3PDH"/>
</dbReference>
<evidence type="ECO:0000256" key="1">
    <source>
        <dbReference type="ARBA" id="ARBA00001974"/>
    </source>
</evidence>
<evidence type="ECO:0000256" key="3">
    <source>
        <dbReference type="ARBA" id="ARBA00022630"/>
    </source>
</evidence>
<evidence type="ECO:0000259" key="7">
    <source>
        <dbReference type="Pfam" id="PF01266"/>
    </source>
</evidence>
<evidence type="ECO:0000256" key="4">
    <source>
        <dbReference type="ARBA" id="ARBA00022798"/>
    </source>
</evidence>
<dbReference type="PANTHER" id="PTHR11985:SF35">
    <property type="entry name" value="ANAEROBIC GLYCEROL-3-PHOSPHATE DEHYDROGENASE SUBUNIT A"/>
    <property type="match status" value="1"/>
</dbReference>
<dbReference type="GO" id="GO:0006071">
    <property type="term" value="P:glycerol metabolic process"/>
    <property type="evidence" value="ECO:0007669"/>
    <property type="project" value="UniProtKB-KW"/>
</dbReference>
<dbReference type="InterPro" id="IPR006076">
    <property type="entry name" value="FAD-dep_OxRdtase"/>
</dbReference>
<evidence type="ECO:0000313" key="10">
    <source>
        <dbReference type="Proteomes" id="UP000630142"/>
    </source>
</evidence>
<dbReference type="GO" id="GO:0004368">
    <property type="term" value="F:glycerol-3-phosphate dehydrogenase (quinone) activity"/>
    <property type="evidence" value="ECO:0007669"/>
    <property type="project" value="InterPro"/>
</dbReference>
<dbReference type="SUPFAM" id="SSF51905">
    <property type="entry name" value="FAD/NAD(P)-binding domain"/>
    <property type="match status" value="1"/>
</dbReference>
<dbReference type="GO" id="GO:0046168">
    <property type="term" value="P:glycerol-3-phosphate catabolic process"/>
    <property type="evidence" value="ECO:0007669"/>
    <property type="project" value="TreeGrafter"/>
</dbReference>
<accession>A0A8J3DPY4</accession>
<dbReference type="Gene3D" id="1.10.8.870">
    <property type="entry name" value="Alpha-glycerophosphate oxidase, cap domain"/>
    <property type="match status" value="1"/>
</dbReference>
<comment type="cofactor">
    <cofactor evidence="1">
        <name>FAD</name>
        <dbReference type="ChEBI" id="CHEBI:57692"/>
    </cofactor>
</comment>
<dbReference type="Pfam" id="PF01266">
    <property type="entry name" value="DAO"/>
    <property type="match status" value="1"/>
</dbReference>
<dbReference type="Pfam" id="PF16901">
    <property type="entry name" value="DAO_C"/>
    <property type="match status" value="1"/>
</dbReference>
<name>A0A8J3DPY4_9HYPH</name>
<gene>
    <name evidence="9" type="ORF">GCM10016234_27000</name>
</gene>
<dbReference type="InterPro" id="IPR000447">
    <property type="entry name" value="G3P_DH_FAD-dep"/>
</dbReference>
<dbReference type="InterPro" id="IPR031656">
    <property type="entry name" value="DAO_C"/>
</dbReference>